<dbReference type="PANTHER" id="PTHR36303:SF1">
    <property type="entry name" value="2',3'-CYCLIC-NUCLEOTIDE 2'-PHOSPHODIESTERASE"/>
    <property type="match status" value="1"/>
</dbReference>
<dbReference type="GO" id="GO:0046872">
    <property type="term" value="F:metal ion binding"/>
    <property type="evidence" value="ECO:0007669"/>
    <property type="project" value="UniProtKB-KW"/>
</dbReference>
<evidence type="ECO:0000256" key="1">
    <source>
        <dbReference type="PIRSR" id="PIRSR004789-50"/>
    </source>
</evidence>
<feature type="binding site" evidence="2">
    <location>
        <position position="196"/>
    </location>
    <ligand>
        <name>Fe cation</name>
        <dbReference type="ChEBI" id="CHEBI:24875"/>
        <label>1</label>
    </ligand>
</feature>
<accession>A0A318S9I8</accession>
<dbReference type="Gene3D" id="3.60.21.10">
    <property type="match status" value="1"/>
</dbReference>
<gene>
    <name evidence="3" type="ORF">DES52_104159</name>
</gene>
<dbReference type="EMBL" id="QJSX01000004">
    <property type="protein sequence ID" value="PYE54888.1"/>
    <property type="molecule type" value="Genomic_DNA"/>
</dbReference>
<dbReference type="Pfam" id="PF13277">
    <property type="entry name" value="YmdB"/>
    <property type="match status" value="1"/>
</dbReference>
<keyword evidence="2" id="KW-0479">Metal-binding</keyword>
<feature type="binding site" evidence="2">
    <location>
        <position position="32"/>
    </location>
    <ligand>
        <name>Fe cation</name>
        <dbReference type="ChEBI" id="CHEBI:24875"/>
        <label>1</label>
    </ligand>
</feature>
<comment type="caution">
    <text evidence="3">The sequence shown here is derived from an EMBL/GenBank/DDBJ whole genome shotgun (WGS) entry which is preliminary data.</text>
</comment>
<feature type="active site" description="Proton donor" evidence="1">
    <location>
        <position position="90"/>
    </location>
</feature>
<dbReference type="InterPro" id="IPR005235">
    <property type="entry name" value="YmdB-like"/>
</dbReference>
<proteinExistence type="predicted"/>
<name>A0A318S9I8_9DEIO</name>
<reference evidence="3 4" key="1">
    <citation type="submission" date="2018-06" db="EMBL/GenBank/DDBJ databases">
        <title>Genomic Encyclopedia of Type Strains, Phase IV (KMG-IV): sequencing the most valuable type-strain genomes for metagenomic binning, comparative biology and taxonomic classification.</title>
        <authorList>
            <person name="Goeker M."/>
        </authorList>
    </citation>
    <scope>NUCLEOTIDE SEQUENCE [LARGE SCALE GENOMIC DNA]</scope>
    <source>
        <strain evidence="3 4">DSM 18048</strain>
    </source>
</reference>
<dbReference type="PIRSF" id="PIRSF004789">
    <property type="entry name" value="DR1281"/>
    <property type="match status" value="1"/>
</dbReference>
<dbReference type="GO" id="GO:0004113">
    <property type="term" value="F:2',3'-cyclic-nucleotide 3'-phosphodiesterase activity"/>
    <property type="evidence" value="ECO:0007669"/>
    <property type="project" value="TreeGrafter"/>
</dbReference>
<keyword evidence="4" id="KW-1185">Reference proteome</keyword>
<feature type="binding site" evidence="2">
    <location>
        <position position="89"/>
    </location>
    <ligand>
        <name>Fe cation</name>
        <dbReference type="ChEBI" id="CHEBI:24875"/>
        <label>2</label>
    </ligand>
</feature>
<dbReference type="PANTHER" id="PTHR36303">
    <property type="entry name" value="2',3'-CYCLIC-NUCLEOTIDE 2'-PHOSPHODIESTERASE"/>
    <property type="match status" value="1"/>
</dbReference>
<feature type="binding site" evidence="2">
    <location>
        <position position="61"/>
    </location>
    <ligand>
        <name>Fe cation</name>
        <dbReference type="ChEBI" id="CHEBI:24875"/>
        <label>1</label>
    </ligand>
</feature>
<protein>
    <recommendedName>
        <fullName evidence="5">Metallophosphoesterase</fullName>
    </recommendedName>
</protein>
<feature type="binding site" evidence="2">
    <location>
        <position position="169"/>
    </location>
    <ligand>
        <name>Fe cation</name>
        <dbReference type="ChEBI" id="CHEBI:24875"/>
        <label>2</label>
    </ligand>
</feature>
<feature type="binding site" evidence="2">
    <location>
        <position position="62"/>
    </location>
    <ligand>
        <name>Fe cation</name>
        <dbReference type="ChEBI" id="CHEBI:24875"/>
        <label>1</label>
    </ligand>
</feature>
<sequence length="277" mass="28931">MRFRHLSPQVADGSRGGLGTVALMLRLLFIGDVYGKPGRRVLAAHLPSIRGAYDVVIANGENAAGGHGLNAESAKTMFSAGVDVITLGNHAFGHRDVHALLGSAKVVRPLNYPIGTPGGGFLTIQAKGERLTVVNVMGRVFMDPLDDPFKALDDLLEGPDLGSVIVDFHAEATSEKAAFAYHLDGRVAAVLGTHTHVPTADARILPNGTGFQTDVGMTGPLESVIGAAPEGPIARFTTRMPTKLTVAEGRAVFNAAALTLDGGSCVAIERYAFTEPA</sequence>
<organism evidence="3 4">
    <name type="scientific">Deinococcus yavapaiensis KR-236</name>
    <dbReference type="NCBI Taxonomy" id="694435"/>
    <lineage>
        <taxon>Bacteria</taxon>
        <taxon>Thermotogati</taxon>
        <taxon>Deinococcota</taxon>
        <taxon>Deinococci</taxon>
        <taxon>Deinococcales</taxon>
        <taxon>Deinococcaceae</taxon>
        <taxon>Deinococcus</taxon>
    </lineage>
</organism>
<dbReference type="SUPFAM" id="SSF56300">
    <property type="entry name" value="Metallo-dependent phosphatases"/>
    <property type="match status" value="1"/>
</dbReference>
<dbReference type="CDD" id="cd07382">
    <property type="entry name" value="MPP_DR1281"/>
    <property type="match status" value="1"/>
</dbReference>
<evidence type="ECO:0000313" key="3">
    <source>
        <dbReference type="EMBL" id="PYE54888.1"/>
    </source>
</evidence>
<dbReference type="InterPro" id="IPR029052">
    <property type="entry name" value="Metallo-depent_PP-like"/>
</dbReference>
<dbReference type="Proteomes" id="UP000248326">
    <property type="component" value="Unassembled WGS sequence"/>
</dbReference>
<dbReference type="AlphaFoldDB" id="A0A318S9I8"/>
<feature type="binding site" evidence="2">
    <location>
        <position position="61"/>
    </location>
    <ligand>
        <name>Fe cation</name>
        <dbReference type="ChEBI" id="CHEBI:24875"/>
        <label>2</label>
    </ligand>
</feature>
<evidence type="ECO:0000313" key="4">
    <source>
        <dbReference type="Proteomes" id="UP000248326"/>
    </source>
</evidence>
<feature type="binding site" evidence="2">
    <location>
        <position position="194"/>
    </location>
    <ligand>
        <name>Fe cation</name>
        <dbReference type="ChEBI" id="CHEBI:24875"/>
        <label>2</label>
    </ligand>
</feature>
<evidence type="ECO:0000256" key="2">
    <source>
        <dbReference type="PIRSR" id="PIRSR004789-51"/>
    </source>
</evidence>
<evidence type="ECO:0008006" key="5">
    <source>
        <dbReference type="Google" id="ProtNLM"/>
    </source>
</evidence>